<dbReference type="RefSeq" id="WP_074795331.1">
    <property type="nucleotide sequence ID" value="NZ_FOAD01000007.1"/>
</dbReference>
<protein>
    <recommendedName>
        <fullName evidence="3">Lipoprotein</fullName>
    </recommendedName>
</protein>
<sequence length="218" mass="23232">MSTKRFATVAALALLVVTSGCLGVLTGEEPLKLSSEPAAADATVASDAGYKTNGTQTLEVNRSFSVAGQERKVVASNHVTTYEKSLDLGLFGDVKLGVFSVISTPAVEVAGETLNPIGDYSNDQLVGLIQSRYQGLSDVEQVSSRNVQVLGETANVTKYSATARVKGQTLDVYVHVTKVRHNDDFIVALGLYPQQLGDEESNILELMRSVEHPAEAES</sequence>
<dbReference type="EMBL" id="FOAD01000007">
    <property type="protein sequence ID" value="SEL71439.1"/>
    <property type="molecule type" value="Genomic_DNA"/>
</dbReference>
<evidence type="ECO:0000313" key="2">
    <source>
        <dbReference type="Proteomes" id="UP000183894"/>
    </source>
</evidence>
<evidence type="ECO:0000313" key="1">
    <source>
        <dbReference type="EMBL" id="SEL71439.1"/>
    </source>
</evidence>
<dbReference type="Pfam" id="PF20127">
    <property type="entry name" value="DUF6517"/>
    <property type="match status" value="1"/>
</dbReference>
<dbReference type="AlphaFoldDB" id="A0A1H7SGG4"/>
<name>A0A1H7SGG4_HALLR</name>
<gene>
    <name evidence="1" type="ORF">SAMN04488691_10763</name>
</gene>
<accession>A0A1H7SGG4</accession>
<evidence type="ECO:0008006" key="3">
    <source>
        <dbReference type="Google" id="ProtNLM"/>
    </source>
</evidence>
<proteinExistence type="predicted"/>
<dbReference type="Proteomes" id="UP000183894">
    <property type="component" value="Unassembled WGS sequence"/>
</dbReference>
<organism evidence="1 2">
    <name type="scientific">Haloferax larsenii</name>
    <dbReference type="NCBI Taxonomy" id="302484"/>
    <lineage>
        <taxon>Archaea</taxon>
        <taxon>Methanobacteriati</taxon>
        <taxon>Methanobacteriota</taxon>
        <taxon>Stenosarchaea group</taxon>
        <taxon>Halobacteria</taxon>
        <taxon>Halobacteriales</taxon>
        <taxon>Haloferacaceae</taxon>
        <taxon>Haloferax</taxon>
    </lineage>
</organism>
<dbReference type="OrthoDB" id="205286at2157"/>
<dbReference type="InterPro" id="IPR045396">
    <property type="entry name" value="DUF6517"/>
</dbReference>
<dbReference type="PROSITE" id="PS51257">
    <property type="entry name" value="PROKAR_LIPOPROTEIN"/>
    <property type="match status" value="1"/>
</dbReference>
<reference evidence="1 2" key="1">
    <citation type="submission" date="2016-10" db="EMBL/GenBank/DDBJ databases">
        <authorList>
            <person name="de Groot N.N."/>
        </authorList>
    </citation>
    <scope>NUCLEOTIDE SEQUENCE [LARGE SCALE GENOMIC DNA]</scope>
    <source>
        <strain evidence="1 2">CDM_5</strain>
    </source>
</reference>